<dbReference type="EC" id="2.3.1.-" evidence="11"/>
<accession>A0A9C7GA11</accession>
<evidence type="ECO:0000256" key="4">
    <source>
        <dbReference type="ARBA" id="ARBA00022679"/>
    </source>
</evidence>
<feature type="transmembrane region" description="Helical" evidence="10">
    <location>
        <begin position="77"/>
        <end position="94"/>
    </location>
</feature>
<comment type="caution">
    <text evidence="11">The sequence shown here is derived from an EMBL/GenBank/DDBJ whole genome shotgun (WGS) entry which is preliminary data.</text>
</comment>
<evidence type="ECO:0000256" key="6">
    <source>
        <dbReference type="ARBA" id="ARBA00022989"/>
    </source>
</evidence>
<dbReference type="RefSeq" id="WP_230496723.1">
    <property type="nucleotide sequence ID" value="NZ_CAKJTG010000010.1"/>
</dbReference>
<gene>
    <name evidence="11" type="primary">patA_2</name>
    <name evidence="11" type="ORF">NEOCIP111885_02182</name>
</gene>
<dbReference type="AlphaFoldDB" id="A0A9C7GA11"/>
<dbReference type="Pfam" id="PF03062">
    <property type="entry name" value="MBOAT"/>
    <property type="match status" value="1"/>
</dbReference>
<dbReference type="GO" id="GO:0016746">
    <property type="term" value="F:acyltransferase activity"/>
    <property type="evidence" value="ECO:0007669"/>
    <property type="project" value="UniProtKB-KW"/>
</dbReference>
<feature type="transmembrane region" description="Helical" evidence="10">
    <location>
        <begin position="35"/>
        <end position="65"/>
    </location>
</feature>
<dbReference type="EMBL" id="CAKJTG010000010">
    <property type="protein sequence ID" value="CAG9608488.1"/>
    <property type="molecule type" value="Genomic_DNA"/>
</dbReference>
<proteinExistence type="inferred from homology"/>
<evidence type="ECO:0000313" key="11">
    <source>
        <dbReference type="EMBL" id="CAG9608488.1"/>
    </source>
</evidence>
<feature type="transmembrane region" description="Helical" evidence="10">
    <location>
        <begin position="243"/>
        <end position="265"/>
    </location>
</feature>
<keyword evidence="3 9" id="KW-1003">Cell membrane</keyword>
<feature type="transmembrane region" description="Helical" evidence="10">
    <location>
        <begin position="6"/>
        <end position="23"/>
    </location>
</feature>
<evidence type="ECO:0000256" key="5">
    <source>
        <dbReference type="ARBA" id="ARBA00022692"/>
    </source>
</evidence>
<dbReference type="InterPro" id="IPR051085">
    <property type="entry name" value="MB_O-acyltransferase"/>
</dbReference>
<keyword evidence="6 10" id="KW-1133">Transmembrane helix</keyword>
<dbReference type="InterPro" id="IPR028362">
    <property type="entry name" value="AlgI"/>
</dbReference>
<feature type="transmembrane region" description="Helical" evidence="10">
    <location>
        <begin position="147"/>
        <end position="169"/>
    </location>
</feature>
<feature type="transmembrane region" description="Helical" evidence="10">
    <location>
        <begin position="307"/>
        <end position="334"/>
    </location>
</feature>
<feature type="transmembrane region" description="Helical" evidence="10">
    <location>
        <begin position="448"/>
        <end position="467"/>
    </location>
</feature>
<evidence type="ECO:0000313" key="12">
    <source>
        <dbReference type="Proteomes" id="UP000789845"/>
    </source>
</evidence>
<evidence type="ECO:0000256" key="10">
    <source>
        <dbReference type="SAM" id="Phobius"/>
    </source>
</evidence>
<feature type="transmembrane region" description="Helical" evidence="10">
    <location>
        <begin position="190"/>
        <end position="213"/>
    </location>
</feature>
<keyword evidence="4 9" id="KW-0808">Transferase</keyword>
<feature type="transmembrane region" description="Helical" evidence="10">
    <location>
        <begin position="114"/>
        <end position="135"/>
    </location>
</feature>
<evidence type="ECO:0000256" key="1">
    <source>
        <dbReference type="ARBA" id="ARBA00004651"/>
    </source>
</evidence>
<dbReference type="PIRSF" id="PIRSF500217">
    <property type="entry name" value="AlgI"/>
    <property type="match status" value="1"/>
</dbReference>
<name>A0A9C7GA11_9BACI</name>
<keyword evidence="7 9" id="KW-0472">Membrane</keyword>
<dbReference type="Proteomes" id="UP000789845">
    <property type="component" value="Unassembled WGS sequence"/>
</dbReference>
<keyword evidence="8 9" id="KW-0012">Acyltransferase</keyword>
<evidence type="ECO:0000256" key="7">
    <source>
        <dbReference type="ARBA" id="ARBA00023136"/>
    </source>
</evidence>
<organism evidence="11 12">
    <name type="scientific">Pseudoneobacillus rhizosphaerae</name>
    <dbReference type="NCBI Taxonomy" id="2880968"/>
    <lineage>
        <taxon>Bacteria</taxon>
        <taxon>Bacillati</taxon>
        <taxon>Bacillota</taxon>
        <taxon>Bacilli</taxon>
        <taxon>Bacillales</taxon>
        <taxon>Bacillaceae</taxon>
        <taxon>Pseudoneobacillus</taxon>
    </lineage>
</organism>
<dbReference type="PIRSF" id="PIRSF016636">
    <property type="entry name" value="AlgI_DltB"/>
    <property type="match status" value="1"/>
</dbReference>
<feature type="transmembrane region" description="Helical" evidence="10">
    <location>
        <begin position="414"/>
        <end position="436"/>
    </location>
</feature>
<dbReference type="InterPro" id="IPR004299">
    <property type="entry name" value="MBOAT_fam"/>
</dbReference>
<evidence type="ECO:0000256" key="2">
    <source>
        <dbReference type="ARBA" id="ARBA00010323"/>
    </source>
</evidence>
<evidence type="ECO:0000256" key="9">
    <source>
        <dbReference type="PIRNR" id="PIRNR016636"/>
    </source>
</evidence>
<comment type="similarity">
    <text evidence="2 9">Belongs to the membrane-bound acyltransferase family.</text>
</comment>
<protein>
    <submittedName>
        <fullName evidence="11">Peptidoglycan O-acetyltransferase</fullName>
        <ecNumber evidence="11">2.3.1.-</ecNumber>
    </submittedName>
</protein>
<feature type="transmembrane region" description="Helical" evidence="10">
    <location>
        <begin position="355"/>
        <end position="372"/>
    </location>
</feature>
<keyword evidence="12" id="KW-1185">Reference proteome</keyword>
<dbReference type="GO" id="GO:0005886">
    <property type="term" value="C:plasma membrane"/>
    <property type="evidence" value="ECO:0007669"/>
    <property type="project" value="UniProtKB-SubCell"/>
</dbReference>
<evidence type="ECO:0000256" key="3">
    <source>
        <dbReference type="ARBA" id="ARBA00022475"/>
    </source>
</evidence>
<sequence length="478" mass="55509">MLFNSYVFILLFFPIVLIGYFTLLKFKQKNLAKLYVILGSIFFYSFWSIKFLPILLLSISVNYIVSQFINKDTKWKKLILTLGIIFNVLLLGYFKYVDFFITNINTLFQSQFPLLYIALPLGISFITFQKIAYLVESYRGETKGYSFIDFLFFVTFFPQLIAGPITYHSELMAQLKKPEKYYKNLNNMSAGLYIFAIGLFKKVIIADTFAVWATDGYSNIEALSLVDSWIATLSYTFQLYFDFSGYCDMAIGIALFFNFVLPVNFNSPYKALNIQDFWRRWHITLNRFFTQYVYFPLGGSRLGKVRTYVNIFIIFFISGFWHGAGWTFVIWGILHGLASIVYRTWSQLGLKLPKVFAWFVTFLFVHLAWVYFRAPDIASAHAMFAKMFNFGELQLPPRIASIVADSLGLSFQSAAYFFDLKLIILLAIFFGVVLFTKNSIEKLETFKPTVKNAAFISVVTVLSLLYLNRVSEFLYFNF</sequence>
<dbReference type="InterPro" id="IPR024194">
    <property type="entry name" value="Ac/AlaTfrase_AlgI/DltB"/>
</dbReference>
<dbReference type="PANTHER" id="PTHR13285">
    <property type="entry name" value="ACYLTRANSFERASE"/>
    <property type="match status" value="1"/>
</dbReference>
<comment type="subcellular location">
    <subcellularLocation>
        <location evidence="1">Cell membrane</location>
        <topology evidence="1">Multi-pass membrane protein</topology>
    </subcellularLocation>
</comment>
<evidence type="ECO:0000256" key="8">
    <source>
        <dbReference type="ARBA" id="ARBA00023315"/>
    </source>
</evidence>
<dbReference type="GO" id="GO:0042121">
    <property type="term" value="P:alginic acid biosynthetic process"/>
    <property type="evidence" value="ECO:0007669"/>
    <property type="project" value="InterPro"/>
</dbReference>
<keyword evidence="5 10" id="KW-0812">Transmembrane</keyword>
<dbReference type="PANTHER" id="PTHR13285:SF23">
    <property type="entry name" value="TEICHOIC ACID D-ALANYLTRANSFERASE"/>
    <property type="match status" value="1"/>
</dbReference>
<reference evidence="11" key="1">
    <citation type="submission" date="2021-10" db="EMBL/GenBank/DDBJ databases">
        <authorList>
            <person name="Criscuolo A."/>
        </authorList>
    </citation>
    <scope>NUCLEOTIDE SEQUENCE</scope>
    <source>
        <strain evidence="11">CIP111885</strain>
    </source>
</reference>